<evidence type="ECO:0000313" key="2">
    <source>
        <dbReference type="EMBL" id="RKP12947.1"/>
    </source>
</evidence>
<protein>
    <submittedName>
        <fullName evidence="2">Uncharacterized protein</fullName>
    </submittedName>
</protein>
<dbReference type="EMBL" id="KZ988153">
    <property type="protein sequence ID" value="RKP12947.1"/>
    <property type="molecule type" value="Genomic_DNA"/>
</dbReference>
<evidence type="ECO:0000256" key="1">
    <source>
        <dbReference type="SAM" id="MobiDB-lite"/>
    </source>
</evidence>
<proteinExistence type="predicted"/>
<dbReference type="Proteomes" id="UP000267251">
    <property type="component" value="Unassembled WGS sequence"/>
</dbReference>
<reference evidence="3" key="1">
    <citation type="journal article" date="2018" name="Nat. Microbiol.">
        <title>Leveraging single-cell genomics to expand the fungal tree of life.</title>
        <authorList>
            <person name="Ahrendt S.R."/>
            <person name="Quandt C.A."/>
            <person name="Ciobanu D."/>
            <person name="Clum A."/>
            <person name="Salamov A."/>
            <person name="Andreopoulos B."/>
            <person name="Cheng J.F."/>
            <person name="Woyke T."/>
            <person name="Pelin A."/>
            <person name="Henrissat B."/>
            <person name="Reynolds N.K."/>
            <person name="Benny G.L."/>
            <person name="Smith M.E."/>
            <person name="James T.Y."/>
            <person name="Grigoriev I.V."/>
        </authorList>
    </citation>
    <scope>NUCLEOTIDE SEQUENCE [LARGE SCALE GENOMIC DNA]</scope>
</reference>
<gene>
    <name evidence="2" type="ORF">BJ684DRAFT_20532</name>
</gene>
<feature type="compositionally biased region" description="Basic and acidic residues" evidence="1">
    <location>
        <begin position="64"/>
        <end position="77"/>
    </location>
</feature>
<keyword evidence="3" id="KW-1185">Reference proteome</keyword>
<dbReference type="AlphaFoldDB" id="A0A4P9Y293"/>
<organism evidence="2 3">
    <name type="scientific">Piptocephalis cylindrospora</name>
    <dbReference type="NCBI Taxonomy" id="1907219"/>
    <lineage>
        <taxon>Eukaryota</taxon>
        <taxon>Fungi</taxon>
        <taxon>Fungi incertae sedis</taxon>
        <taxon>Zoopagomycota</taxon>
        <taxon>Zoopagomycotina</taxon>
        <taxon>Zoopagomycetes</taxon>
        <taxon>Zoopagales</taxon>
        <taxon>Piptocephalidaceae</taxon>
        <taxon>Piptocephalis</taxon>
    </lineage>
</organism>
<accession>A0A4P9Y293</accession>
<evidence type="ECO:0000313" key="3">
    <source>
        <dbReference type="Proteomes" id="UP000267251"/>
    </source>
</evidence>
<sequence length="174" mass="18623">MFHSALPSQIITSVDLSLPIDSSAPVSSSVHFPHWAFHQQFSHLLSDFPGVSIDESAASSLTEETSKTTVKEEETPKIIEANNDKAPSPLPQAGKRRTRSRSAPIATRPPLPSASLLASCPPPCPDWPLASARRVDQDRAGTGSGPTALPNALVNLLETREVERLKGAIDLSRS</sequence>
<name>A0A4P9Y293_9FUNG</name>
<feature type="region of interest" description="Disordered" evidence="1">
    <location>
        <begin position="57"/>
        <end position="149"/>
    </location>
</feature>